<sequence length="127" mass="14044">MNERNIFAYFHELDEAERAAYELRNSGFKKVQVDRFSAAPGGGKDTDLDSEINGILRQQNESLTTTTLGIPNTNPDLRVIAATHPDASGMSDGDGFHHPADICLTVLTTNDQYPKAEAILKKYKTLF</sequence>
<dbReference type="EMBL" id="FQVL01000003">
    <property type="protein sequence ID" value="SHE76826.1"/>
    <property type="molecule type" value="Genomic_DNA"/>
</dbReference>
<dbReference type="STRING" id="112248.SAMN05444392_10361"/>
<reference evidence="1 2" key="1">
    <citation type="submission" date="2016-11" db="EMBL/GenBank/DDBJ databases">
        <authorList>
            <person name="Jaros S."/>
            <person name="Januszkiewicz K."/>
            <person name="Wedrychowicz H."/>
        </authorList>
    </citation>
    <scope>NUCLEOTIDE SEQUENCE [LARGE SCALE GENOMIC DNA]</scope>
    <source>
        <strain evidence="1 2">DSM 44666</strain>
    </source>
</reference>
<organism evidence="1 2">
    <name type="scientific">Seinonella peptonophila</name>
    <dbReference type="NCBI Taxonomy" id="112248"/>
    <lineage>
        <taxon>Bacteria</taxon>
        <taxon>Bacillati</taxon>
        <taxon>Bacillota</taxon>
        <taxon>Bacilli</taxon>
        <taxon>Bacillales</taxon>
        <taxon>Thermoactinomycetaceae</taxon>
        <taxon>Seinonella</taxon>
    </lineage>
</organism>
<name>A0A1M4W6H8_9BACL</name>
<gene>
    <name evidence="1" type="ORF">SAMN05444392_10361</name>
</gene>
<proteinExistence type="predicted"/>
<dbReference type="Proteomes" id="UP000184476">
    <property type="component" value="Unassembled WGS sequence"/>
</dbReference>
<evidence type="ECO:0008006" key="3">
    <source>
        <dbReference type="Google" id="ProtNLM"/>
    </source>
</evidence>
<dbReference type="AlphaFoldDB" id="A0A1M4W6H8"/>
<accession>A0A1M4W6H8</accession>
<evidence type="ECO:0000313" key="2">
    <source>
        <dbReference type="Proteomes" id="UP000184476"/>
    </source>
</evidence>
<keyword evidence="2" id="KW-1185">Reference proteome</keyword>
<dbReference type="OrthoDB" id="2375806at2"/>
<protein>
    <recommendedName>
        <fullName evidence="3">Heat induced stress protein YflT</fullName>
    </recommendedName>
</protein>
<dbReference type="RefSeq" id="WP_073154160.1">
    <property type="nucleotide sequence ID" value="NZ_FQVL01000003.1"/>
</dbReference>
<evidence type="ECO:0000313" key="1">
    <source>
        <dbReference type="EMBL" id="SHE76826.1"/>
    </source>
</evidence>